<accession>A0ABP0VC64</accession>
<keyword evidence="1" id="KW-0812">Transmembrane</keyword>
<keyword evidence="1" id="KW-0472">Membrane</keyword>
<protein>
    <submittedName>
        <fullName evidence="2">Uncharacterized protein</fullName>
    </submittedName>
</protein>
<dbReference type="Proteomes" id="UP001497444">
    <property type="component" value="Unassembled WGS sequence"/>
</dbReference>
<organism evidence="2 3">
    <name type="scientific">Sphagnum jensenii</name>
    <dbReference type="NCBI Taxonomy" id="128206"/>
    <lineage>
        <taxon>Eukaryota</taxon>
        <taxon>Viridiplantae</taxon>
        <taxon>Streptophyta</taxon>
        <taxon>Embryophyta</taxon>
        <taxon>Bryophyta</taxon>
        <taxon>Sphagnophytina</taxon>
        <taxon>Sphagnopsida</taxon>
        <taxon>Sphagnales</taxon>
        <taxon>Sphagnaceae</taxon>
        <taxon>Sphagnum</taxon>
    </lineage>
</organism>
<feature type="transmembrane region" description="Helical" evidence="1">
    <location>
        <begin position="135"/>
        <end position="155"/>
    </location>
</feature>
<gene>
    <name evidence="2" type="ORF">CSSPJE1EN1_LOCUS27411</name>
</gene>
<reference evidence="2" key="1">
    <citation type="submission" date="2024-02" db="EMBL/GenBank/DDBJ databases">
        <authorList>
            <consortium name="ELIXIR-Norway"/>
            <consortium name="Elixir Norway"/>
        </authorList>
    </citation>
    <scope>NUCLEOTIDE SEQUENCE</scope>
</reference>
<proteinExistence type="predicted"/>
<comment type="caution">
    <text evidence="2">The sequence shown here is derived from an EMBL/GenBank/DDBJ whole genome shotgun (WGS) entry which is preliminary data.</text>
</comment>
<keyword evidence="1" id="KW-1133">Transmembrane helix</keyword>
<name>A0ABP0VC64_9BRYO</name>
<evidence type="ECO:0000313" key="2">
    <source>
        <dbReference type="EMBL" id="CAK9252033.1"/>
    </source>
</evidence>
<dbReference type="EMBL" id="CAXAQS010000542">
    <property type="protein sequence ID" value="CAK9252033.1"/>
    <property type="molecule type" value="Genomic_DNA"/>
</dbReference>
<keyword evidence="3" id="KW-1185">Reference proteome</keyword>
<evidence type="ECO:0000313" key="3">
    <source>
        <dbReference type="Proteomes" id="UP001497444"/>
    </source>
</evidence>
<evidence type="ECO:0000256" key="1">
    <source>
        <dbReference type="SAM" id="Phobius"/>
    </source>
</evidence>
<feature type="transmembrane region" description="Helical" evidence="1">
    <location>
        <begin position="92"/>
        <end position="115"/>
    </location>
</feature>
<feature type="transmembrane region" description="Helical" evidence="1">
    <location>
        <begin position="185"/>
        <end position="203"/>
    </location>
</feature>
<sequence>MVRAGQVKRFGPEFEELLEGSGIYLERSDTPKQWEPFDKTEFVRKAAQIANTLPNQSDSKTPNAELALQSYHWEHSLIGAEWVRSRRQYSPLIVVFALSAATITLNPYGLGIYSYLWTFLNKSQFMGMDEVQPSWTMPAAGYILAFLVIALQVMFRQRRVMPMEALIISAGASLSAVLVRRYGSLAVVLIWPYFGLALSKLDWKRYTVVPKVSKSWLYVPVYIDTRYDMYPKLFCQDAFACMWAAPGALEYIEGKGASHILVRDDFEPINRLLDRSAAWTLIVDDGNISFWGRNNQLN</sequence>